<accession>A0ABY6LZX6</accession>
<keyword evidence="1" id="KW-0472">Membrane</keyword>
<keyword evidence="3" id="KW-1185">Reference proteome</keyword>
<sequence length="52" mass="6151">MFQFHQFLGFLAFLTILTMGFWLMMFLINFAIYWAIGGATDLIKERNAQNEE</sequence>
<feature type="transmembrane region" description="Helical" evidence="1">
    <location>
        <begin position="7"/>
        <end position="36"/>
    </location>
</feature>
<evidence type="ECO:0000256" key="1">
    <source>
        <dbReference type="SAM" id="Phobius"/>
    </source>
</evidence>
<dbReference type="Proteomes" id="UP001163328">
    <property type="component" value="Chromosome"/>
</dbReference>
<proteinExistence type="predicted"/>
<protein>
    <recommendedName>
        <fullName evidence="4">Serine hydroxymethyltransferase</fullName>
    </recommendedName>
</protein>
<evidence type="ECO:0008006" key="4">
    <source>
        <dbReference type="Google" id="ProtNLM"/>
    </source>
</evidence>
<dbReference type="RefSeq" id="WP_264434324.1">
    <property type="nucleotide sequence ID" value="NZ_CP081495.1"/>
</dbReference>
<evidence type="ECO:0000313" key="3">
    <source>
        <dbReference type="Proteomes" id="UP001163328"/>
    </source>
</evidence>
<keyword evidence="1" id="KW-0812">Transmembrane</keyword>
<gene>
    <name evidence="2" type="ORF">K5I29_02720</name>
</gene>
<dbReference type="EMBL" id="CP081495">
    <property type="protein sequence ID" value="UYW01850.1"/>
    <property type="molecule type" value="Genomic_DNA"/>
</dbReference>
<keyword evidence="1" id="KW-1133">Transmembrane helix</keyword>
<organism evidence="2 3">
    <name type="scientific">Flavobacterium agricola</name>
    <dbReference type="NCBI Taxonomy" id="2870839"/>
    <lineage>
        <taxon>Bacteria</taxon>
        <taxon>Pseudomonadati</taxon>
        <taxon>Bacteroidota</taxon>
        <taxon>Flavobacteriia</taxon>
        <taxon>Flavobacteriales</taxon>
        <taxon>Flavobacteriaceae</taxon>
        <taxon>Flavobacterium</taxon>
    </lineage>
</organism>
<reference evidence="2" key="1">
    <citation type="submission" date="2021-08" db="EMBL/GenBank/DDBJ databases">
        <title>Flavobacterium sp. strain CC-SYL302.</title>
        <authorList>
            <person name="Lin S.-Y."/>
            <person name="Lee T.-H."/>
            <person name="Young C.-C."/>
        </authorList>
    </citation>
    <scope>NUCLEOTIDE SEQUENCE</scope>
    <source>
        <strain evidence="2">CC-SYL302</strain>
    </source>
</reference>
<evidence type="ECO:0000313" key="2">
    <source>
        <dbReference type="EMBL" id="UYW01850.1"/>
    </source>
</evidence>
<name>A0ABY6LZX6_9FLAO</name>